<keyword evidence="3 6" id="KW-0812">Transmembrane</keyword>
<reference evidence="7 8" key="1">
    <citation type="submission" date="2018-05" db="EMBL/GenBank/DDBJ databases">
        <title>Leucothrix arctica sp. nov., isolated from Arctic seawater.</title>
        <authorList>
            <person name="Choi A."/>
            <person name="Baek K."/>
        </authorList>
    </citation>
    <scope>NUCLEOTIDE SEQUENCE [LARGE SCALE GENOMIC DNA]</scope>
    <source>
        <strain evidence="7 8">IMCC9719</strain>
    </source>
</reference>
<evidence type="ECO:0000313" key="7">
    <source>
        <dbReference type="EMBL" id="PWQ95683.1"/>
    </source>
</evidence>
<name>A0A317CEC9_9GAMM</name>
<evidence type="ECO:0000256" key="2">
    <source>
        <dbReference type="ARBA" id="ARBA00009773"/>
    </source>
</evidence>
<comment type="subcellular location">
    <subcellularLocation>
        <location evidence="1">Membrane</location>
        <topology evidence="1">Multi-pass membrane protein</topology>
    </subcellularLocation>
</comment>
<feature type="transmembrane region" description="Helical" evidence="6">
    <location>
        <begin position="277"/>
        <end position="298"/>
    </location>
</feature>
<dbReference type="Proteomes" id="UP000245506">
    <property type="component" value="Unassembled WGS sequence"/>
</dbReference>
<evidence type="ECO:0000256" key="6">
    <source>
        <dbReference type="SAM" id="Phobius"/>
    </source>
</evidence>
<dbReference type="AlphaFoldDB" id="A0A317CEC9"/>
<dbReference type="Pfam" id="PF01594">
    <property type="entry name" value="AI-2E_transport"/>
    <property type="match status" value="1"/>
</dbReference>
<dbReference type="PANTHER" id="PTHR21716:SF16">
    <property type="entry name" value="BLL1467 PROTEIN"/>
    <property type="match status" value="1"/>
</dbReference>
<dbReference type="GO" id="GO:0055085">
    <property type="term" value="P:transmembrane transport"/>
    <property type="evidence" value="ECO:0007669"/>
    <property type="project" value="TreeGrafter"/>
</dbReference>
<protein>
    <recommendedName>
        <fullName evidence="9">AI-2E family transporter</fullName>
    </recommendedName>
</protein>
<feature type="transmembrane region" description="Helical" evidence="6">
    <location>
        <begin position="31"/>
        <end position="49"/>
    </location>
</feature>
<gene>
    <name evidence="7" type="ORF">DKT75_11660</name>
</gene>
<feature type="transmembrane region" description="Helical" evidence="6">
    <location>
        <begin position="7"/>
        <end position="25"/>
    </location>
</feature>
<dbReference type="OrthoDB" id="9799225at2"/>
<dbReference type="RefSeq" id="WP_109823611.1">
    <property type="nucleotide sequence ID" value="NZ_QGKL01000032.1"/>
</dbReference>
<evidence type="ECO:0008006" key="9">
    <source>
        <dbReference type="Google" id="ProtNLM"/>
    </source>
</evidence>
<dbReference type="EMBL" id="QGKL01000032">
    <property type="protein sequence ID" value="PWQ95683.1"/>
    <property type="molecule type" value="Genomic_DNA"/>
</dbReference>
<feature type="transmembrane region" description="Helical" evidence="6">
    <location>
        <begin position="61"/>
        <end position="81"/>
    </location>
</feature>
<evidence type="ECO:0000313" key="8">
    <source>
        <dbReference type="Proteomes" id="UP000245506"/>
    </source>
</evidence>
<proteinExistence type="inferred from homology"/>
<organism evidence="7 8">
    <name type="scientific">Leucothrix arctica</name>
    <dbReference type="NCBI Taxonomy" id="1481894"/>
    <lineage>
        <taxon>Bacteria</taxon>
        <taxon>Pseudomonadati</taxon>
        <taxon>Pseudomonadota</taxon>
        <taxon>Gammaproteobacteria</taxon>
        <taxon>Thiotrichales</taxon>
        <taxon>Thiotrichaceae</taxon>
        <taxon>Leucothrix</taxon>
    </lineage>
</organism>
<feature type="transmembrane region" description="Helical" evidence="6">
    <location>
        <begin position="153"/>
        <end position="174"/>
    </location>
</feature>
<comment type="similarity">
    <text evidence="2">Belongs to the autoinducer-2 exporter (AI-2E) (TC 2.A.86) family.</text>
</comment>
<evidence type="ECO:0000256" key="4">
    <source>
        <dbReference type="ARBA" id="ARBA00022989"/>
    </source>
</evidence>
<feature type="transmembrane region" description="Helical" evidence="6">
    <location>
        <begin position="304"/>
        <end position="330"/>
    </location>
</feature>
<evidence type="ECO:0000256" key="5">
    <source>
        <dbReference type="ARBA" id="ARBA00023136"/>
    </source>
</evidence>
<evidence type="ECO:0000256" key="1">
    <source>
        <dbReference type="ARBA" id="ARBA00004141"/>
    </source>
</evidence>
<keyword evidence="4 6" id="KW-1133">Transmembrane helix</keyword>
<comment type="caution">
    <text evidence="7">The sequence shown here is derived from an EMBL/GenBank/DDBJ whole genome shotgun (WGS) entry which is preliminary data.</text>
</comment>
<dbReference type="PANTHER" id="PTHR21716">
    <property type="entry name" value="TRANSMEMBRANE PROTEIN"/>
    <property type="match status" value="1"/>
</dbReference>
<dbReference type="GO" id="GO:0016020">
    <property type="term" value="C:membrane"/>
    <property type="evidence" value="ECO:0007669"/>
    <property type="project" value="UniProtKB-SubCell"/>
</dbReference>
<dbReference type="InterPro" id="IPR002549">
    <property type="entry name" value="AI-2E-like"/>
</dbReference>
<evidence type="ECO:0000256" key="3">
    <source>
        <dbReference type="ARBA" id="ARBA00022692"/>
    </source>
</evidence>
<feature type="transmembrane region" description="Helical" evidence="6">
    <location>
        <begin position="247"/>
        <end position="265"/>
    </location>
</feature>
<accession>A0A317CEC9</accession>
<sequence length="342" mass="37910">MNNDKLSGLAIPVWGLFIISLLSVLYFAQAIFIPIFLATLIAFMLSPLIELLRKYYVPRALGSAIIIFVLTGLVVGSANYLTDPAANWLERFPAEIGDIQKKLLPFKDSIETVQKTTDTVKEMASITPDQNESDVVVKGPNIFYTLLNGTQELLISALSFIVLLYFMLAFGHSLGDSIGSMLREQGYKTNILRITRDVQHNISRYLLLITAINIVLGIVVGIVMWFVGMPTPAVWGASTAFFNFIPYVGPAINIGIITMVSLMTFDSLTHILLPPALILALNLLEGQFIQPLFIGRMFTINPVIIFLFVLIWGWLWGMAGIFMAVPLLVAGEIILNQIMKPQ</sequence>
<feature type="transmembrane region" description="Helical" evidence="6">
    <location>
        <begin position="205"/>
        <end position="227"/>
    </location>
</feature>
<keyword evidence="5 6" id="KW-0472">Membrane</keyword>
<keyword evidence="8" id="KW-1185">Reference proteome</keyword>